<evidence type="ECO:0000313" key="3">
    <source>
        <dbReference type="EMBL" id="TLP50914.1"/>
    </source>
</evidence>
<dbReference type="GO" id="GO:0031956">
    <property type="term" value="F:medium-chain fatty acid-CoA ligase activity"/>
    <property type="evidence" value="ECO:0007669"/>
    <property type="project" value="TreeGrafter"/>
</dbReference>
<keyword evidence="3" id="KW-0436">Ligase</keyword>
<dbReference type="PANTHER" id="PTHR43201">
    <property type="entry name" value="ACYL-COA SYNTHETASE"/>
    <property type="match status" value="1"/>
</dbReference>
<dbReference type="OrthoDB" id="4495845at2"/>
<organism evidence="3 4">
    <name type="scientific">Microbispora triticiradicis</name>
    <dbReference type="NCBI Taxonomy" id="2200763"/>
    <lineage>
        <taxon>Bacteria</taxon>
        <taxon>Bacillati</taxon>
        <taxon>Actinomycetota</taxon>
        <taxon>Actinomycetes</taxon>
        <taxon>Streptosporangiales</taxon>
        <taxon>Streptosporangiaceae</taxon>
        <taxon>Microbispora</taxon>
    </lineage>
</organism>
<comment type="similarity">
    <text evidence="1">Belongs to the ATP-dependent AMP-binding enzyme family.</text>
</comment>
<protein>
    <submittedName>
        <fullName evidence="3">Acyl--CoA ligase</fullName>
    </submittedName>
</protein>
<evidence type="ECO:0000313" key="4">
    <source>
        <dbReference type="Proteomes" id="UP000309033"/>
    </source>
</evidence>
<evidence type="ECO:0000259" key="2">
    <source>
        <dbReference type="Pfam" id="PF00501"/>
    </source>
</evidence>
<dbReference type="EMBL" id="VANP01000025">
    <property type="protein sequence ID" value="TLP50914.1"/>
    <property type="molecule type" value="Genomic_DNA"/>
</dbReference>
<name>A0A5R8YH60_9ACTN</name>
<accession>A0A5R8YH60</accession>
<dbReference type="Gene3D" id="3.40.50.12780">
    <property type="entry name" value="N-terminal domain of ligase-like"/>
    <property type="match status" value="1"/>
</dbReference>
<dbReference type="InterPro" id="IPR000873">
    <property type="entry name" value="AMP-dep_synth/lig_dom"/>
</dbReference>
<dbReference type="SUPFAM" id="SSF56801">
    <property type="entry name" value="Acetyl-CoA synthetase-like"/>
    <property type="match status" value="1"/>
</dbReference>
<dbReference type="GO" id="GO:0006631">
    <property type="term" value="P:fatty acid metabolic process"/>
    <property type="evidence" value="ECO:0007669"/>
    <property type="project" value="TreeGrafter"/>
</dbReference>
<dbReference type="PANTHER" id="PTHR43201:SF8">
    <property type="entry name" value="ACYL-COA SYNTHETASE FAMILY MEMBER 3"/>
    <property type="match status" value="1"/>
</dbReference>
<keyword evidence="4" id="KW-1185">Reference proteome</keyword>
<comment type="caution">
    <text evidence="3">The sequence shown here is derived from an EMBL/GenBank/DDBJ whole genome shotgun (WGS) entry which is preliminary data.</text>
</comment>
<sequence>MPRKRKNPRNLGLLFETHRGATAPVFELSRPFDLHPDGGTTYRVGRLADLVARTSAALHAAGVRASDRVAICKANHFDVVLLAAAAARIGALPAMISDTVPPEALRTLLGRLEAKVLVVGDQVLAGATREGVALDDGGVRLLTVGSGDAPAGSPPRLAGLMDGPVPPARPVADDEPMICTHTSGTTGVPKLVVHSANTLGGVITRLETMRIPYLSTRPDDTIAACIAFVHGRSAVWAFAQLGLPPAKAVVLADSDPESVIATLREHPPTTLEACPNIFQRWEALPTEHPELFSRIRAYLNTFDLVHPRTVRSFLNASPRRGVVWGQSWGQSETGPVTLGIYTRRSVRRSGISAVTSDVGRPIPLVTKVRVVDPKTRRPVPRGQQGIVLVRTKGRCLTYLGEADRHAEKNWDGYWNTGDIGVHTRMGKIILIDREVDSLPNMSGIEVESLLLDRLPQATEVIVLGVPGREPVPIISTVSGELDPGTWGRVTGDLPPMEQPKVIAWEDFPRTGTWKVRRPELRRRLLHSSETFGTGAWT</sequence>
<proteinExistence type="inferred from homology"/>
<dbReference type="Proteomes" id="UP000309033">
    <property type="component" value="Unassembled WGS sequence"/>
</dbReference>
<dbReference type="InterPro" id="IPR042099">
    <property type="entry name" value="ANL_N_sf"/>
</dbReference>
<dbReference type="Pfam" id="PF00501">
    <property type="entry name" value="AMP-binding"/>
    <property type="match status" value="1"/>
</dbReference>
<dbReference type="AlphaFoldDB" id="A0A5R8YH60"/>
<gene>
    <name evidence="3" type="ORF">FED44_34735</name>
</gene>
<evidence type="ECO:0000256" key="1">
    <source>
        <dbReference type="ARBA" id="ARBA00006432"/>
    </source>
</evidence>
<feature type="domain" description="AMP-dependent synthetase/ligase" evidence="2">
    <location>
        <begin position="26"/>
        <end position="398"/>
    </location>
</feature>
<reference evidence="3" key="1">
    <citation type="submission" date="2019-05" db="EMBL/GenBank/DDBJ databases">
        <title>Isolation, diversity and antifungal activity of Actinobacteria from wheat.</title>
        <authorList>
            <person name="Yu B."/>
        </authorList>
    </citation>
    <scope>NUCLEOTIDE SEQUENCE [LARGE SCALE GENOMIC DNA]</scope>
    <source>
        <strain evidence="3">NEAU-HEGS1-5</strain>
    </source>
</reference>